<sequence length="349" mass="36682">MPSSEGAGRANGSHESRLRKNVHPLVPGVYVPTPAFFKDDADEQVDLDSVAKHAVRLARAGVTGIAVQGSNGEAVHLLDYERDHITKTTRAALDEAGFEDMPLIVGCAAQSTRQTIELCRQAAQNGGDAALVLPPSYYQGLFGRDTVSRFFTDVADASPIPIVIYNYPAAVSGLDLSSDALVQLGRAHPNIVGAKFTCGNTGKLTRVAAEFTGAPVPSARADEAYASNYPDFLCFAGSGDFLTPAMAAGAAGVIPGIANVAPATVVKLYRSLVKAGRGDKQLQETLARGDWAAIKSGAVGVKVALQEYFGYGGWARKPLPRPEGESRKEIVEGFRGLVELENNLLAGGA</sequence>
<dbReference type="PANTHER" id="PTHR12128">
    <property type="entry name" value="DIHYDRODIPICOLINATE SYNTHASE"/>
    <property type="match status" value="1"/>
</dbReference>
<evidence type="ECO:0000256" key="1">
    <source>
        <dbReference type="PIRNR" id="PIRNR001365"/>
    </source>
</evidence>
<comment type="similarity">
    <text evidence="1">Belongs to the DapA family.</text>
</comment>
<evidence type="ECO:0000313" key="5">
    <source>
        <dbReference type="EMBL" id="KKY30713.1"/>
    </source>
</evidence>
<reference evidence="5 6" key="1">
    <citation type="submission" date="2015-05" db="EMBL/GenBank/DDBJ databases">
        <title>Distinctive expansion of gene families associated with plant cell wall degradation and secondary metabolism in the genomes of grapevine trunk pathogens.</title>
        <authorList>
            <person name="Lawrence D.P."/>
            <person name="Travadon R."/>
            <person name="Rolshausen P.E."/>
            <person name="Baumgartner K."/>
        </authorList>
    </citation>
    <scope>NUCLEOTIDE SEQUENCE [LARGE SCALE GENOMIC DNA]</scope>
    <source>
        <strain evidence="5">DA912</strain>
    </source>
</reference>
<dbReference type="InterPro" id="IPR013785">
    <property type="entry name" value="Aldolase_TIM"/>
</dbReference>
<feature type="active site" description="Schiff-base intermediate with substrate" evidence="2">
    <location>
        <position position="195"/>
    </location>
</feature>
<organism evidence="5 6">
    <name type="scientific">Diaporthe ampelina</name>
    <dbReference type="NCBI Taxonomy" id="1214573"/>
    <lineage>
        <taxon>Eukaryota</taxon>
        <taxon>Fungi</taxon>
        <taxon>Dikarya</taxon>
        <taxon>Ascomycota</taxon>
        <taxon>Pezizomycotina</taxon>
        <taxon>Sordariomycetes</taxon>
        <taxon>Sordariomycetidae</taxon>
        <taxon>Diaporthales</taxon>
        <taxon>Diaporthaceae</taxon>
        <taxon>Diaporthe</taxon>
    </lineage>
</organism>
<evidence type="ECO:0000256" key="2">
    <source>
        <dbReference type="PIRSR" id="PIRSR001365-1"/>
    </source>
</evidence>
<feature type="region of interest" description="Disordered" evidence="4">
    <location>
        <begin position="1"/>
        <end position="21"/>
    </location>
</feature>
<evidence type="ECO:0000256" key="3">
    <source>
        <dbReference type="PIRSR" id="PIRSR001365-2"/>
    </source>
</evidence>
<reference evidence="5 6" key="2">
    <citation type="submission" date="2015-05" db="EMBL/GenBank/DDBJ databases">
        <authorList>
            <person name="Morales-Cruz A."/>
            <person name="Amrine K.C."/>
            <person name="Cantu D."/>
        </authorList>
    </citation>
    <scope>NUCLEOTIDE SEQUENCE [LARGE SCALE GENOMIC DNA]</scope>
    <source>
        <strain evidence="5">DA912</strain>
    </source>
</reference>
<evidence type="ECO:0000256" key="4">
    <source>
        <dbReference type="SAM" id="MobiDB-lite"/>
    </source>
</evidence>
<comment type="caution">
    <text evidence="5">The sequence shown here is derived from an EMBL/GenBank/DDBJ whole genome shotgun (WGS) entry which is preliminary data.</text>
</comment>
<dbReference type="AlphaFoldDB" id="A0A0G2H675"/>
<dbReference type="PANTHER" id="PTHR12128:SF52">
    <property type="entry name" value="4-HYDROXY-2-OXOGLUTARATE ALDOLASE, MITOCHONDRIAL-RELATED"/>
    <property type="match status" value="1"/>
</dbReference>
<dbReference type="STRING" id="1214573.A0A0G2H675"/>
<keyword evidence="1" id="KW-0456">Lyase</keyword>
<dbReference type="GO" id="GO:0008840">
    <property type="term" value="F:4-hydroxy-tetrahydrodipicolinate synthase activity"/>
    <property type="evidence" value="ECO:0007669"/>
    <property type="project" value="TreeGrafter"/>
</dbReference>
<feature type="active site" description="Proton donor/acceptor" evidence="2">
    <location>
        <position position="165"/>
    </location>
</feature>
<dbReference type="Proteomes" id="UP000034680">
    <property type="component" value="Unassembled WGS sequence"/>
</dbReference>
<dbReference type="SUPFAM" id="SSF51569">
    <property type="entry name" value="Aldolase"/>
    <property type="match status" value="1"/>
</dbReference>
<dbReference type="SMART" id="SM01130">
    <property type="entry name" value="DHDPS"/>
    <property type="match status" value="1"/>
</dbReference>
<dbReference type="CDD" id="cd00408">
    <property type="entry name" value="DHDPS-like"/>
    <property type="match status" value="1"/>
</dbReference>
<dbReference type="Gene3D" id="3.20.20.70">
    <property type="entry name" value="Aldolase class I"/>
    <property type="match status" value="1"/>
</dbReference>
<keyword evidence="6" id="KW-1185">Reference proteome</keyword>
<feature type="binding site" evidence="3">
    <location>
        <position position="254"/>
    </location>
    <ligand>
        <name>pyruvate</name>
        <dbReference type="ChEBI" id="CHEBI:15361"/>
    </ligand>
</feature>
<dbReference type="OrthoDB" id="191315at2759"/>
<dbReference type="Pfam" id="PF00701">
    <property type="entry name" value="DHDPS"/>
    <property type="match status" value="1"/>
</dbReference>
<accession>A0A0G2H675</accession>
<dbReference type="InterPro" id="IPR002220">
    <property type="entry name" value="DapA-like"/>
</dbReference>
<dbReference type="EMBL" id="LCUC01000451">
    <property type="protein sequence ID" value="KKY30713.1"/>
    <property type="molecule type" value="Genomic_DNA"/>
</dbReference>
<dbReference type="PRINTS" id="PR00146">
    <property type="entry name" value="DHPICSNTHASE"/>
</dbReference>
<name>A0A0G2H675_9PEZI</name>
<evidence type="ECO:0000313" key="6">
    <source>
        <dbReference type="Proteomes" id="UP000034680"/>
    </source>
</evidence>
<dbReference type="PIRSF" id="PIRSF001365">
    <property type="entry name" value="DHDPS"/>
    <property type="match status" value="1"/>
</dbReference>
<proteinExistence type="inferred from homology"/>
<gene>
    <name evidence="5" type="ORF">UCDDA912_g09343</name>
</gene>
<protein>
    <submittedName>
        <fullName evidence="5">Putative dihydrodipicolinate synthase</fullName>
    </submittedName>
</protein>